<protein>
    <submittedName>
        <fullName evidence="2">Uncharacterized protein</fullName>
    </submittedName>
</protein>
<dbReference type="Proteomes" id="UP000305948">
    <property type="component" value="Unassembled WGS sequence"/>
</dbReference>
<dbReference type="AlphaFoldDB" id="A0A5C3N9M8"/>
<organism evidence="2 3">
    <name type="scientific">Heliocybe sulcata</name>
    <dbReference type="NCBI Taxonomy" id="5364"/>
    <lineage>
        <taxon>Eukaryota</taxon>
        <taxon>Fungi</taxon>
        <taxon>Dikarya</taxon>
        <taxon>Basidiomycota</taxon>
        <taxon>Agaricomycotina</taxon>
        <taxon>Agaricomycetes</taxon>
        <taxon>Gloeophyllales</taxon>
        <taxon>Gloeophyllaceae</taxon>
        <taxon>Heliocybe</taxon>
    </lineage>
</organism>
<evidence type="ECO:0000256" key="1">
    <source>
        <dbReference type="SAM" id="MobiDB-lite"/>
    </source>
</evidence>
<name>A0A5C3N9M8_9AGAM</name>
<evidence type="ECO:0000313" key="2">
    <source>
        <dbReference type="EMBL" id="TFK54539.1"/>
    </source>
</evidence>
<feature type="region of interest" description="Disordered" evidence="1">
    <location>
        <begin position="54"/>
        <end position="92"/>
    </location>
</feature>
<dbReference type="STRING" id="5364.A0A5C3N9M8"/>
<dbReference type="OrthoDB" id="3254160at2759"/>
<gene>
    <name evidence="2" type="ORF">OE88DRAFT_1655249</name>
</gene>
<dbReference type="EMBL" id="ML213506">
    <property type="protein sequence ID" value="TFK54539.1"/>
    <property type="molecule type" value="Genomic_DNA"/>
</dbReference>
<keyword evidence="3" id="KW-1185">Reference proteome</keyword>
<accession>A0A5C3N9M8</accession>
<sequence length="399" mass="44176">MAQSTRSPFDVVHMNLLKIGAIPLEEFLASDNSGLQPIWDASSGVNKYLVSQGESNVTVPPDPGPSERGAERGQNPSHKRRAELSPDSGGGPIGQIADCCRDWRGGLVEPIWLRLDDPTQPKKYGYALQMKLSPECRRSYSVDTDYETAEAAQWSCATLAIDQGVLEFIKYGNGQTQPAPRPSTSDMPRVEEDRKTYSSLQEFFDSFSPNSITLPGGAKDLSHFNPSVWFHTVIPAAHARFQSRFIPIRRPGPHLSVLCGCVLRLTRPGAQPLTYIVEGRFKKSVVKAAVCLEAISQGLAEHLLSVTKEVDNKVTPEMRGLASQQILPALNIQLRKVPGAKMNFAYVLDLDGKTHLLHCILNVDLIFGYRRPWLHAVYHFLRHVRRPHVAGCSQVHSPA</sequence>
<proteinExistence type="predicted"/>
<evidence type="ECO:0000313" key="3">
    <source>
        <dbReference type="Proteomes" id="UP000305948"/>
    </source>
</evidence>
<reference evidence="2 3" key="1">
    <citation type="journal article" date="2019" name="Nat. Ecol. Evol.">
        <title>Megaphylogeny resolves global patterns of mushroom evolution.</title>
        <authorList>
            <person name="Varga T."/>
            <person name="Krizsan K."/>
            <person name="Foldi C."/>
            <person name="Dima B."/>
            <person name="Sanchez-Garcia M."/>
            <person name="Sanchez-Ramirez S."/>
            <person name="Szollosi G.J."/>
            <person name="Szarkandi J.G."/>
            <person name="Papp V."/>
            <person name="Albert L."/>
            <person name="Andreopoulos W."/>
            <person name="Angelini C."/>
            <person name="Antonin V."/>
            <person name="Barry K.W."/>
            <person name="Bougher N.L."/>
            <person name="Buchanan P."/>
            <person name="Buyck B."/>
            <person name="Bense V."/>
            <person name="Catcheside P."/>
            <person name="Chovatia M."/>
            <person name="Cooper J."/>
            <person name="Damon W."/>
            <person name="Desjardin D."/>
            <person name="Finy P."/>
            <person name="Geml J."/>
            <person name="Haridas S."/>
            <person name="Hughes K."/>
            <person name="Justo A."/>
            <person name="Karasinski D."/>
            <person name="Kautmanova I."/>
            <person name="Kiss B."/>
            <person name="Kocsube S."/>
            <person name="Kotiranta H."/>
            <person name="LaButti K.M."/>
            <person name="Lechner B.E."/>
            <person name="Liimatainen K."/>
            <person name="Lipzen A."/>
            <person name="Lukacs Z."/>
            <person name="Mihaltcheva S."/>
            <person name="Morgado L.N."/>
            <person name="Niskanen T."/>
            <person name="Noordeloos M.E."/>
            <person name="Ohm R.A."/>
            <person name="Ortiz-Santana B."/>
            <person name="Ovrebo C."/>
            <person name="Racz N."/>
            <person name="Riley R."/>
            <person name="Savchenko A."/>
            <person name="Shiryaev A."/>
            <person name="Soop K."/>
            <person name="Spirin V."/>
            <person name="Szebenyi C."/>
            <person name="Tomsovsky M."/>
            <person name="Tulloss R.E."/>
            <person name="Uehling J."/>
            <person name="Grigoriev I.V."/>
            <person name="Vagvolgyi C."/>
            <person name="Papp T."/>
            <person name="Martin F.M."/>
            <person name="Miettinen O."/>
            <person name="Hibbett D.S."/>
            <person name="Nagy L.G."/>
        </authorList>
    </citation>
    <scope>NUCLEOTIDE SEQUENCE [LARGE SCALE GENOMIC DNA]</scope>
    <source>
        <strain evidence="2 3">OMC1185</strain>
    </source>
</reference>